<comment type="caution">
    <text evidence="1">The sequence shown here is derived from an EMBL/GenBank/DDBJ whole genome shotgun (WGS) entry which is preliminary data.</text>
</comment>
<protein>
    <submittedName>
        <fullName evidence="1">LptE family protein</fullName>
    </submittedName>
</protein>
<dbReference type="InterPro" id="IPR007485">
    <property type="entry name" value="LPS_assembly_LptE"/>
</dbReference>
<dbReference type="Pfam" id="PF04390">
    <property type="entry name" value="LptE"/>
    <property type="match status" value="1"/>
</dbReference>
<proteinExistence type="predicted"/>
<evidence type="ECO:0000313" key="1">
    <source>
        <dbReference type="EMBL" id="NDK54492.1"/>
    </source>
</evidence>
<organism evidence="1 2">
    <name type="scientific">Pontibacter fetidus</name>
    <dbReference type="NCBI Taxonomy" id="2700082"/>
    <lineage>
        <taxon>Bacteria</taxon>
        <taxon>Pseudomonadati</taxon>
        <taxon>Bacteroidota</taxon>
        <taxon>Cytophagia</taxon>
        <taxon>Cytophagales</taxon>
        <taxon>Hymenobacteraceae</taxon>
        <taxon>Pontibacter</taxon>
    </lineage>
</organism>
<dbReference type="GO" id="GO:0019867">
    <property type="term" value="C:outer membrane"/>
    <property type="evidence" value="ECO:0007669"/>
    <property type="project" value="InterPro"/>
</dbReference>
<reference evidence="1 2" key="1">
    <citation type="submission" date="2020-01" db="EMBL/GenBank/DDBJ databases">
        <authorList>
            <person name="Kim M.K."/>
        </authorList>
    </citation>
    <scope>NUCLEOTIDE SEQUENCE [LARGE SCALE GENOMIC DNA]</scope>
    <source>
        <strain evidence="1 2">BT213</strain>
    </source>
</reference>
<gene>
    <name evidence="1" type="ORF">GWO68_01050</name>
</gene>
<accession>A0A6B2H5S5</accession>
<dbReference type="EMBL" id="JAAEAA010000001">
    <property type="protein sequence ID" value="NDK54492.1"/>
    <property type="molecule type" value="Genomic_DNA"/>
</dbReference>
<dbReference type="Proteomes" id="UP000478546">
    <property type="component" value="Unassembled WGS sequence"/>
</dbReference>
<name>A0A6B2H5S5_9BACT</name>
<dbReference type="AlphaFoldDB" id="A0A6B2H5S5"/>
<evidence type="ECO:0000313" key="2">
    <source>
        <dbReference type="Proteomes" id="UP000478546"/>
    </source>
</evidence>
<dbReference type="GO" id="GO:0043165">
    <property type="term" value="P:Gram-negative-bacterium-type cell outer membrane assembly"/>
    <property type="evidence" value="ECO:0007669"/>
    <property type="project" value="InterPro"/>
</dbReference>
<dbReference type="RefSeq" id="WP_162344540.1">
    <property type="nucleotide sequence ID" value="NZ_JAAEAA010000001.1"/>
</dbReference>
<sequence>MKLKNSLLKNYMLALLSLLFIVSGCGVYSFTGTTISPDIKTISIQNFENPTGEGPANLTQLVTNNFKNYYRRNTNLTLLQQEGDLQLEGQIVSFTVSPAAIQRDGEIDRAALNRLTLGVQVRFTNTKNPDESFDQLFSISQDFPEDQDVTQLSPAFIDQLTERLVTDVFNKTVANW</sequence>
<keyword evidence="2" id="KW-1185">Reference proteome</keyword>
<dbReference type="PROSITE" id="PS51257">
    <property type="entry name" value="PROKAR_LIPOPROTEIN"/>
    <property type="match status" value="1"/>
</dbReference>